<dbReference type="AlphaFoldDB" id="A0AA86MBG0"/>
<name>A0AA86MBG0_9ACTN</name>
<evidence type="ECO:0000313" key="1">
    <source>
        <dbReference type="EMBL" id="BDT39473.1"/>
    </source>
</evidence>
<dbReference type="EMBL" id="LC735414">
    <property type="protein sequence ID" value="BDT39473.1"/>
    <property type="molecule type" value="Genomic_DNA"/>
</dbReference>
<organism evidence="1 2">
    <name type="scientific">Streptomyces yaizuensis</name>
    <dbReference type="NCBI Taxonomy" id="2989713"/>
    <lineage>
        <taxon>Bacteria</taxon>
        <taxon>Bacillati</taxon>
        <taxon>Actinomycetota</taxon>
        <taxon>Actinomycetes</taxon>
        <taxon>Kitasatosporales</taxon>
        <taxon>Streptomycetaceae</taxon>
        <taxon>Streptomyces</taxon>
    </lineage>
</organism>
<sequence length="126" mass="14014">MTQHRADWLASAAGLECPCTSPDEDDCGVCGENCSCHWVRLRALPGVVLTYENQYRPGSSPGVWLTSGRAWTITTLATMGDLATRVLRDTLAQVDSDDAYEWRVLVWDGRHRFGDAVVRTEEELTP</sequence>
<accession>A0AA86MBG0</accession>
<gene>
    <name evidence="1" type="ORF">SYYSPA8_36775</name>
</gene>
<geneLocation type="plasmid" evidence="1 2">
    <name>pYSPA8-1</name>
</geneLocation>
<keyword evidence="1" id="KW-0614">Plasmid</keyword>
<dbReference type="Proteomes" id="UP001291653">
    <property type="component" value="Plasmid pYSPA8-1"/>
</dbReference>
<proteinExistence type="predicted"/>
<evidence type="ECO:0000313" key="2">
    <source>
        <dbReference type="Proteomes" id="UP001291653"/>
    </source>
</evidence>
<keyword evidence="2" id="KW-1185">Reference proteome</keyword>
<protein>
    <submittedName>
        <fullName evidence="1">Uncharacterized protein</fullName>
    </submittedName>
</protein>
<reference evidence="1 2" key="1">
    <citation type="submission" date="2022-10" db="EMBL/GenBank/DDBJ databases">
        <title>Draft genome sequence of Streptomyces sp. YSPA8.</title>
        <authorList>
            <person name="Moriuchi R."/>
            <person name="Dohra H."/>
            <person name="Yamamura H."/>
            <person name="Kodani S."/>
        </authorList>
    </citation>
    <scope>NUCLEOTIDE SEQUENCE [LARGE SCALE GENOMIC DNA]</scope>
    <source>
        <strain evidence="1 2">YSPA8</strain>
        <plasmid evidence="1 2">pYSPA8-1</plasmid>
    </source>
</reference>